<dbReference type="PANTHER" id="PTHR30027">
    <property type="entry name" value="RIBOSOMAL RNA SMALL SUBUNIT METHYLTRANSFERASE E"/>
    <property type="match status" value="1"/>
</dbReference>
<dbReference type="STRING" id="1618756.UV12_C0002G0068"/>
<dbReference type="Pfam" id="PF20260">
    <property type="entry name" value="PUA_4"/>
    <property type="match status" value="1"/>
</dbReference>
<keyword evidence="7 10" id="KW-0949">S-adenosyl-L-methionine</keyword>
<keyword evidence="6 10" id="KW-0808">Transferase</keyword>
<feature type="domain" description="Ribosomal RNA small subunit methyltransferase E PUA-like" evidence="12">
    <location>
        <begin position="38"/>
        <end position="75"/>
    </location>
</feature>
<evidence type="ECO:0000256" key="7">
    <source>
        <dbReference type="ARBA" id="ARBA00022691"/>
    </source>
</evidence>
<keyword evidence="5 10" id="KW-0489">Methyltransferase</keyword>
<comment type="subcellular location">
    <subcellularLocation>
        <location evidence="1 10">Cytoplasm</location>
    </subcellularLocation>
</comment>
<dbReference type="GO" id="GO:0005737">
    <property type="term" value="C:cytoplasm"/>
    <property type="evidence" value="ECO:0007669"/>
    <property type="project" value="UniProtKB-SubCell"/>
</dbReference>
<evidence type="ECO:0000313" key="14">
    <source>
        <dbReference type="Proteomes" id="UP000034704"/>
    </source>
</evidence>
<dbReference type="SUPFAM" id="SSF75217">
    <property type="entry name" value="alpha/beta knot"/>
    <property type="match status" value="1"/>
</dbReference>
<dbReference type="Gene3D" id="3.40.1280.10">
    <property type="match status" value="1"/>
</dbReference>
<evidence type="ECO:0000256" key="5">
    <source>
        <dbReference type="ARBA" id="ARBA00022603"/>
    </source>
</evidence>
<gene>
    <name evidence="13" type="ORF">UV12_C0002G0068</name>
</gene>
<evidence type="ECO:0000259" key="11">
    <source>
        <dbReference type="Pfam" id="PF04452"/>
    </source>
</evidence>
<evidence type="ECO:0000259" key="12">
    <source>
        <dbReference type="Pfam" id="PF20260"/>
    </source>
</evidence>
<dbReference type="SUPFAM" id="SSF88697">
    <property type="entry name" value="PUA domain-like"/>
    <property type="match status" value="1"/>
</dbReference>
<evidence type="ECO:0000256" key="8">
    <source>
        <dbReference type="ARBA" id="ARBA00025699"/>
    </source>
</evidence>
<dbReference type="GO" id="GO:0070042">
    <property type="term" value="F:rRNA (uridine-N3-)-methyltransferase activity"/>
    <property type="evidence" value="ECO:0007669"/>
    <property type="project" value="TreeGrafter"/>
</dbReference>
<evidence type="ECO:0000256" key="10">
    <source>
        <dbReference type="PIRNR" id="PIRNR015601"/>
    </source>
</evidence>
<evidence type="ECO:0000313" key="13">
    <source>
        <dbReference type="EMBL" id="KKS48219.1"/>
    </source>
</evidence>
<dbReference type="InterPro" id="IPR015947">
    <property type="entry name" value="PUA-like_sf"/>
</dbReference>
<feature type="domain" description="Ribosomal RNA small subunit methyltransferase E methyltransferase" evidence="11">
    <location>
        <begin position="86"/>
        <end position="232"/>
    </location>
</feature>
<evidence type="ECO:0000256" key="6">
    <source>
        <dbReference type="ARBA" id="ARBA00022679"/>
    </source>
</evidence>
<comment type="catalytic activity">
    <reaction evidence="9 10">
        <text>uridine(1498) in 16S rRNA + S-adenosyl-L-methionine = N(3)-methyluridine(1498) in 16S rRNA + S-adenosyl-L-homocysteine + H(+)</text>
        <dbReference type="Rhea" id="RHEA:42920"/>
        <dbReference type="Rhea" id="RHEA-COMP:10283"/>
        <dbReference type="Rhea" id="RHEA-COMP:10284"/>
        <dbReference type="ChEBI" id="CHEBI:15378"/>
        <dbReference type="ChEBI" id="CHEBI:57856"/>
        <dbReference type="ChEBI" id="CHEBI:59789"/>
        <dbReference type="ChEBI" id="CHEBI:65315"/>
        <dbReference type="ChEBI" id="CHEBI:74502"/>
        <dbReference type="EC" id="2.1.1.193"/>
    </reaction>
</comment>
<organism evidence="13 14">
    <name type="scientific">Candidatus Nomurabacteria bacterium GW2011_GWC2_42_20</name>
    <dbReference type="NCBI Taxonomy" id="1618756"/>
    <lineage>
        <taxon>Bacteria</taxon>
        <taxon>Candidatus Nomuraibacteriota</taxon>
    </lineage>
</organism>
<comment type="caution">
    <text evidence="13">The sequence shown here is derived from an EMBL/GenBank/DDBJ whole genome shotgun (WGS) entry which is preliminary data.</text>
</comment>
<comment type="similarity">
    <text evidence="2 10">Belongs to the RNA methyltransferase RsmE family.</text>
</comment>
<proteinExistence type="inferred from homology"/>
<dbReference type="EMBL" id="LCDG01000002">
    <property type="protein sequence ID" value="KKS48219.1"/>
    <property type="molecule type" value="Genomic_DNA"/>
</dbReference>
<evidence type="ECO:0000256" key="4">
    <source>
        <dbReference type="ARBA" id="ARBA00022552"/>
    </source>
</evidence>
<dbReference type="Pfam" id="PF04452">
    <property type="entry name" value="Methyltrans_RNA"/>
    <property type="match status" value="1"/>
</dbReference>
<dbReference type="CDD" id="cd18084">
    <property type="entry name" value="RsmE-like"/>
    <property type="match status" value="1"/>
</dbReference>
<reference evidence="13 14" key="1">
    <citation type="journal article" date="2015" name="Nature">
        <title>rRNA introns, odd ribosomes, and small enigmatic genomes across a large radiation of phyla.</title>
        <authorList>
            <person name="Brown C.T."/>
            <person name="Hug L.A."/>
            <person name="Thomas B.C."/>
            <person name="Sharon I."/>
            <person name="Castelle C.J."/>
            <person name="Singh A."/>
            <person name="Wilkins M.J."/>
            <person name="Williams K.H."/>
            <person name="Banfield J.F."/>
        </authorList>
    </citation>
    <scope>NUCLEOTIDE SEQUENCE [LARGE SCALE GENOMIC DNA]</scope>
</reference>
<comment type="function">
    <text evidence="8 10">Specifically methylates the N3 position of the uracil ring of uridine 1498 (m3U1498) in 16S rRNA. Acts on the fully assembled 30S ribosomal subunit.</text>
</comment>
<dbReference type="InterPro" id="IPR046887">
    <property type="entry name" value="RsmE_PUA-like"/>
</dbReference>
<dbReference type="InterPro" id="IPR006700">
    <property type="entry name" value="RsmE"/>
</dbReference>
<dbReference type="GO" id="GO:0070475">
    <property type="term" value="P:rRNA base methylation"/>
    <property type="evidence" value="ECO:0007669"/>
    <property type="project" value="TreeGrafter"/>
</dbReference>
<evidence type="ECO:0000256" key="3">
    <source>
        <dbReference type="ARBA" id="ARBA00022490"/>
    </source>
</evidence>
<sequence>MFVHTVNMRLHRFFVENKIPASGEFSVTNETLLNQWRNVLRMEEGSSAILFNGDGSESLCEFVSLSKKNALLKVLETNKGLVPAREMTLYIALIKKENFEMVLEKATELGVSRIVPVQAARSEKKGVNYERAQKILREASEQSGRATVPAISEIISVEKIPDGVVVFDPRGQISAREYFTEHTTAPVSLLIGPEGGFTDAEIESFHSRNIPIVTTGTQILRAETAAIVALALAII</sequence>
<protein>
    <recommendedName>
        <fullName evidence="10">Ribosomal RNA small subunit methyltransferase E</fullName>
        <ecNumber evidence="10">2.1.1.193</ecNumber>
    </recommendedName>
</protein>
<name>A0A0G0ZHS9_9BACT</name>
<dbReference type="NCBIfam" id="TIGR00046">
    <property type="entry name" value="RsmE family RNA methyltransferase"/>
    <property type="match status" value="1"/>
</dbReference>
<dbReference type="PATRIC" id="fig|1618756.3.peg.185"/>
<dbReference type="EC" id="2.1.1.193" evidence="10"/>
<dbReference type="InterPro" id="IPR046886">
    <property type="entry name" value="RsmE_MTase_dom"/>
</dbReference>
<dbReference type="PANTHER" id="PTHR30027:SF3">
    <property type="entry name" value="16S RRNA (URACIL(1498)-N(3))-METHYLTRANSFERASE"/>
    <property type="match status" value="1"/>
</dbReference>
<accession>A0A0G0ZHS9</accession>
<keyword evidence="4 10" id="KW-0698">rRNA processing</keyword>
<dbReference type="PIRSF" id="PIRSF015601">
    <property type="entry name" value="MTase_slr0722"/>
    <property type="match status" value="1"/>
</dbReference>
<evidence type="ECO:0000256" key="9">
    <source>
        <dbReference type="ARBA" id="ARBA00047944"/>
    </source>
</evidence>
<keyword evidence="3 10" id="KW-0963">Cytoplasm</keyword>
<dbReference type="Proteomes" id="UP000034704">
    <property type="component" value="Unassembled WGS sequence"/>
</dbReference>
<dbReference type="InterPro" id="IPR029026">
    <property type="entry name" value="tRNA_m1G_MTases_N"/>
</dbReference>
<dbReference type="InterPro" id="IPR029028">
    <property type="entry name" value="Alpha/beta_knot_MTases"/>
</dbReference>
<dbReference type="AlphaFoldDB" id="A0A0G0ZHS9"/>
<evidence type="ECO:0000256" key="1">
    <source>
        <dbReference type="ARBA" id="ARBA00004496"/>
    </source>
</evidence>
<evidence type="ECO:0000256" key="2">
    <source>
        <dbReference type="ARBA" id="ARBA00005528"/>
    </source>
</evidence>